<dbReference type="STRING" id="45658.VSVS12_02818"/>
<proteinExistence type="predicted"/>
<keyword evidence="1" id="KW-0812">Transmembrane</keyword>
<protein>
    <submittedName>
        <fullName evidence="2">Uncharacterized protein</fullName>
    </submittedName>
</protein>
<keyword evidence="1" id="KW-0472">Membrane</keyword>
<evidence type="ECO:0000256" key="1">
    <source>
        <dbReference type="SAM" id="Phobius"/>
    </source>
</evidence>
<feature type="transmembrane region" description="Helical" evidence="1">
    <location>
        <begin position="103"/>
        <end position="132"/>
    </location>
</feature>
<feature type="transmembrane region" description="Helical" evidence="1">
    <location>
        <begin position="64"/>
        <end position="83"/>
    </location>
</feature>
<feature type="transmembrane region" description="Helical" evidence="1">
    <location>
        <begin position="34"/>
        <end position="52"/>
    </location>
</feature>
<evidence type="ECO:0000313" key="2">
    <source>
        <dbReference type="EMBL" id="ANU35660.1"/>
    </source>
</evidence>
<dbReference type="EMBL" id="CP016414">
    <property type="protein sequence ID" value="ANU35660.1"/>
    <property type="molecule type" value="Genomic_DNA"/>
</dbReference>
<organism evidence="2 3">
    <name type="scientific">Vibrio scophthalmi</name>
    <dbReference type="NCBI Taxonomy" id="45658"/>
    <lineage>
        <taxon>Bacteria</taxon>
        <taxon>Pseudomonadati</taxon>
        <taxon>Pseudomonadota</taxon>
        <taxon>Gammaproteobacteria</taxon>
        <taxon>Vibrionales</taxon>
        <taxon>Vibrionaceae</taxon>
        <taxon>Vibrio</taxon>
    </lineage>
</organism>
<gene>
    <name evidence="2" type="ORF">VSVS05_00527</name>
</gene>
<reference evidence="2 3" key="1">
    <citation type="submission" date="2016-07" db="EMBL/GenBank/DDBJ databases">
        <title>Genome sequencing of Vibrio scophthalmi strain VS-05, an isolated from Paralichthys olivaceus.</title>
        <authorList>
            <person name="Han H.-J."/>
        </authorList>
    </citation>
    <scope>NUCLEOTIDE SEQUENCE [LARGE SCALE GENOMIC DNA]</scope>
    <source>
        <strain evidence="2 3">VS-05</strain>
    </source>
</reference>
<accession>A0A1C7F6S1</accession>
<dbReference type="Proteomes" id="UP000092528">
    <property type="component" value="Chromosome 1"/>
</dbReference>
<keyword evidence="3" id="KW-1185">Reference proteome</keyword>
<keyword evidence="1" id="KW-1133">Transmembrane helix</keyword>
<dbReference type="AlphaFoldDB" id="A0A1C7F6S1"/>
<sequence length="143" mass="16088">MSFAVLILFALFINQINRLPLTRGAFSLKVTFWGFGVLGSVLLYGVSLGYFMDKLDAVTLEYQVNSALTTTLSVWPVYAYMALCGIWNASKDSGMLAKLVTRYFSIFFVSIIIGCAFILKFQYLAAFIIILIMRKQRAQRLPA</sequence>
<name>A0A1C7F6S1_9VIBR</name>
<evidence type="ECO:0000313" key="3">
    <source>
        <dbReference type="Proteomes" id="UP000092528"/>
    </source>
</evidence>